<dbReference type="Proteomes" id="UP001183410">
    <property type="component" value="Unassembled WGS sequence"/>
</dbReference>
<evidence type="ECO:0000313" key="3">
    <source>
        <dbReference type="EMBL" id="MDT0266217.1"/>
    </source>
</evidence>
<evidence type="ECO:0000313" key="4">
    <source>
        <dbReference type="Proteomes" id="UP001183410"/>
    </source>
</evidence>
<feature type="region of interest" description="Disordered" evidence="1">
    <location>
        <begin position="1"/>
        <end position="29"/>
    </location>
</feature>
<proteinExistence type="predicted"/>
<feature type="compositionally biased region" description="Basic residues" evidence="1">
    <location>
        <begin position="104"/>
        <end position="114"/>
    </location>
</feature>
<feature type="compositionally biased region" description="Acidic residues" evidence="1">
    <location>
        <begin position="174"/>
        <end position="199"/>
    </location>
</feature>
<evidence type="ECO:0000256" key="1">
    <source>
        <dbReference type="SAM" id="MobiDB-lite"/>
    </source>
</evidence>
<dbReference type="RefSeq" id="WP_311666235.1">
    <property type="nucleotide sequence ID" value="NZ_JAVREO010000004.1"/>
</dbReference>
<evidence type="ECO:0000256" key="2">
    <source>
        <dbReference type="SAM" id="Phobius"/>
    </source>
</evidence>
<name>A0ABU2JML3_9ACTN</name>
<feature type="transmembrane region" description="Helical" evidence="2">
    <location>
        <begin position="120"/>
        <end position="149"/>
    </location>
</feature>
<keyword evidence="2" id="KW-0812">Transmembrane</keyword>
<feature type="compositionally biased region" description="Pro residues" evidence="1">
    <location>
        <begin position="251"/>
        <end position="260"/>
    </location>
</feature>
<feature type="compositionally biased region" description="Low complexity" evidence="1">
    <location>
        <begin position="261"/>
        <end position="270"/>
    </location>
</feature>
<reference evidence="4" key="1">
    <citation type="submission" date="2023-07" db="EMBL/GenBank/DDBJ databases">
        <title>30 novel species of actinomycetes from the DSMZ collection.</title>
        <authorList>
            <person name="Nouioui I."/>
        </authorList>
    </citation>
    <scope>NUCLEOTIDE SEQUENCE [LARGE SCALE GENOMIC DNA]</scope>
    <source>
        <strain evidence="4">DSM 44915</strain>
    </source>
</reference>
<dbReference type="EMBL" id="JAVREO010000004">
    <property type="protein sequence ID" value="MDT0266217.1"/>
    <property type="molecule type" value="Genomic_DNA"/>
</dbReference>
<sequence length="286" mass="28576">MVDAKVKIPRGADDGDDPAAPPAPSGAGRRRIELTWPQVVASAAATVAGALLASGLGVYGTVLGAGLISLIATAGGPVFQHILDRGGRAADPAPAAQAPAERRRAPRRRAGRPGRLRRRLAVALGVFVLAMTAITGIELASGSSFAGWWQQDRAGETSVGDLFGRGGTGGTPADDTESEPADTDTDTDTDSDPESDSDTGPDASEPGAEEPSTTPEEGAGEEGPTGDGSTTPGESPPPTQDAPPAETGEPPAAPAEPTAPAPSSDEPTTPGRNAQPEDATEDAPTG</sequence>
<feature type="compositionally biased region" description="Low complexity" evidence="1">
    <location>
        <begin position="89"/>
        <end position="99"/>
    </location>
</feature>
<keyword evidence="2" id="KW-1133">Transmembrane helix</keyword>
<feature type="compositionally biased region" description="Basic and acidic residues" evidence="1">
    <location>
        <begin position="1"/>
        <end position="13"/>
    </location>
</feature>
<feature type="transmembrane region" description="Helical" evidence="2">
    <location>
        <begin position="58"/>
        <end position="79"/>
    </location>
</feature>
<keyword evidence="2" id="KW-0472">Membrane</keyword>
<feature type="transmembrane region" description="Helical" evidence="2">
    <location>
        <begin position="34"/>
        <end position="52"/>
    </location>
</feature>
<feature type="region of interest" description="Disordered" evidence="1">
    <location>
        <begin position="157"/>
        <end position="286"/>
    </location>
</feature>
<feature type="region of interest" description="Disordered" evidence="1">
    <location>
        <begin position="88"/>
        <end position="114"/>
    </location>
</feature>
<gene>
    <name evidence="3" type="ORF">RM844_07905</name>
</gene>
<organism evidence="3 4">
    <name type="scientific">Streptomyces chisholmiae</name>
    <dbReference type="NCBI Taxonomy" id="3075540"/>
    <lineage>
        <taxon>Bacteria</taxon>
        <taxon>Bacillati</taxon>
        <taxon>Actinomycetota</taxon>
        <taxon>Actinomycetes</taxon>
        <taxon>Kitasatosporales</taxon>
        <taxon>Streptomycetaceae</taxon>
        <taxon>Streptomyces</taxon>
    </lineage>
</organism>
<protein>
    <submittedName>
        <fullName evidence="3">Uncharacterized protein</fullName>
    </submittedName>
</protein>
<keyword evidence="4" id="KW-1185">Reference proteome</keyword>
<feature type="compositionally biased region" description="Low complexity" evidence="1">
    <location>
        <begin position="200"/>
        <end position="217"/>
    </location>
</feature>
<comment type="caution">
    <text evidence="3">The sequence shown here is derived from an EMBL/GenBank/DDBJ whole genome shotgun (WGS) entry which is preliminary data.</text>
</comment>
<accession>A0ABU2JML3</accession>